<dbReference type="Pfam" id="PF06108">
    <property type="entry name" value="DUF952"/>
    <property type="match status" value="1"/>
</dbReference>
<dbReference type="PANTHER" id="PTHR34129:SF1">
    <property type="entry name" value="DUF952 DOMAIN-CONTAINING PROTEIN"/>
    <property type="match status" value="1"/>
</dbReference>
<proteinExistence type="predicted"/>
<evidence type="ECO:0000313" key="2">
    <source>
        <dbReference type="Proteomes" id="UP000267128"/>
    </source>
</evidence>
<accession>A0A3N0CQC5</accession>
<dbReference type="EMBL" id="RJSE01000003">
    <property type="protein sequence ID" value="RNL65501.1"/>
    <property type="molecule type" value="Genomic_DNA"/>
</dbReference>
<dbReference type="OrthoDB" id="5638018at2"/>
<sequence>MFHVALVSDWEAAVAAGDYRVSSLGVTLEQEGFLHASRADQWEGVLQRYYADVTEPLVLLVIDPARLTAPMVVEAVGQDTYPHIYGPLNVDAVVETRPLDR</sequence>
<keyword evidence="2" id="KW-1185">Reference proteome</keyword>
<comment type="caution">
    <text evidence="1">The sequence shown here is derived from an EMBL/GenBank/DDBJ whole genome shotgun (WGS) entry which is preliminary data.</text>
</comment>
<dbReference type="AlphaFoldDB" id="A0A3N0CQC5"/>
<dbReference type="SUPFAM" id="SSF56399">
    <property type="entry name" value="ADP-ribosylation"/>
    <property type="match status" value="1"/>
</dbReference>
<dbReference type="PANTHER" id="PTHR34129">
    <property type="entry name" value="BLR1139 PROTEIN"/>
    <property type="match status" value="1"/>
</dbReference>
<protein>
    <submittedName>
        <fullName evidence="1">DUF952 domain-containing protein</fullName>
    </submittedName>
</protein>
<dbReference type="InterPro" id="IPR009297">
    <property type="entry name" value="DUF952"/>
</dbReference>
<organism evidence="1 2">
    <name type="scientific">Nocardioides marmoriginsengisoli</name>
    <dbReference type="NCBI Taxonomy" id="661483"/>
    <lineage>
        <taxon>Bacteria</taxon>
        <taxon>Bacillati</taxon>
        <taxon>Actinomycetota</taxon>
        <taxon>Actinomycetes</taxon>
        <taxon>Propionibacteriales</taxon>
        <taxon>Nocardioidaceae</taxon>
        <taxon>Nocardioides</taxon>
    </lineage>
</organism>
<dbReference type="Proteomes" id="UP000267128">
    <property type="component" value="Unassembled WGS sequence"/>
</dbReference>
<reference evidence="1 2" key="1">
    <citation type="submission" date="2018-11" db="EMBL/GenBank/DDBJ databases">
        <authorList>
            <person name="Li F."/>
        </authorList>
    </citation>
    <scope>NUCLEOTIDE SEQUENCE [LARGE SCALE GENOMIC DNA]</scope>
    <source>
        <strain evidence="1 2">Gsoil 097</strain>
    </source>
</reference>
<evidence type="ECO:0000313" key="1">
    <source>
        <dbReference type="EMBL" id="RNL65501.1"/>
    </source>
</evidence>
<dbReference type="Gene3D" id="3.20.170.20">
    <property type="entry name" value="Protein of unknown function DUF952"/>
    <property type="match status" value="1"/>
</dbReference>
<gene>
    <name evidence="1" type="ORF">EFK50_03725</name>
</gene>
<name>A0A3N0CQC5_9ACTN</name>